<accession>I7IWI5</accession>
<feature type="binding site" evidence="13">
    <location>
        <position position="249"/>
    </location>
    <ligand>
        <name>Mg(2+)</name>
        <dbReference type="ChEBI" id="CHEBI:18420"/>
        <label>1</label>
    </ligand>
</feature>
<proteinExistence type="inferred from homology"/>
<evidence type="ECO:0000256" key="1">
    <source>
        <dbReference type="ARBA" id="ARBA00004496"/>
    </source>
</evidence>
<dbReference type="Gene3D" id="3.30.590.10">
    <property type="entry name" value="Glutamine synthetase/guanido kinase, catalytic domain"/>
    <property type="match status" value="1"/>
</dbReference>
<keyword evidence="8 12" id="KW-0547">Nucleotide-binding</keyword>
<feature type="binding site" evidence="11">
    <location>
        <position position="365"/>
    </location>
    <ligand>
        <name>L-glutamate</name>
        <dbReference type="ChEBI" id="CHEBI:29985"/>
    </ligand>
</feature>
<gene>
    <name evidence="20" type="primary">glnA</name>
    <name evidence="20" type="ORF">BN46_0225</name>
</gene>
<dbReference type="SUPFAM" id="SSF54368">
    <property type="entry name" value="Glutamine synthetase, N-terminal domain"/>
    <property type="match status" value="1"/>
</dbReference>
<dbReference type="PROSITE" id="PS51987">
    <property type="entry name" value="GS_CATALYTIC"/>
    <property type="match status" value="1"/>
</dbReference>
<evidence type="ECO:0000256" key="8">
    <source>
        <dbReference type="ARBA" id="ARBA00022741"/>
    </source>
</evidence>
<dbReference type="PROSITE" id="PS00181">
    <property type="entry name" value="GLNA_ATP"/>
    <property type="match status" value="1"/>
</dbReference>
<organism evidence="20 21">
    <name type="scientific">Corynebacterium otitidis ATCC 51513</name>
    <dbReference type="NCBI Taxonomy" id="883169"/>
    <lineage>
        <taxon>Bacteria</taxon>
        <taxon>Bacillati</taxon>
        <taxon>Actinomycetota</taxon>
        <taxon>Actinomycetes</taxon>
        <taxon>Mycobacteriales</taxon>
        <taxon>Corynebacteriaceae</taxon>
        <taxon>Corynebacterium</taxon>
    </lineage>
</organism>
<evidence type="ECO:0000256" key="7">
    <source>
        <dbReference type="ARBA" id="ARBA00022598"/>
    </source>
</evidence>
<feature type="binding site" evidence="13">
    <location>
        <position position="163"/>
    </location>
    <ligand>
        <name>Mg(2+)</name>
        <dbReference type="ChEBI" id="CHEBI:18420"/>
        <label>1</label>
    </ligand>
</feature>
<sequence>MGRRNSAATAAGRDADDSRYFLIRGADNRTMDFESNEDLLSYIEKEGVEFVDVRFTDLPGTEHHFTLPAKSLTADDLDEGLPFDGSSINGFTTIDESDMTLLPDIGTARLDQFRSTKTLNLRFFVHDPFTREPFGRDPRGVARRAEDYLASTGIADSVSFGLEAEFYLFDKVRYRVDDHAAFYSVDSDEGWWNRGADTQIDGSPNTGYKTRIKGGYFPTPPYDKTYEVRDAMVHNLERGGFEIERFHHENGTGGQQEINYKFNTLLRAADDLQEFKYIIKNTADQFGKSATFMPKPLAGDNGSGMHAHQSLWKDGKPLFHDEAGYGGLSDTARYYIGGLLHHAPAVLAFTNATLNSYHRLVPGFEAPINLVYSQRNRSAAIRIPVSGSNPKAKRLEFRAPDPSGNPYFALAAMLMAGIDGIKNRIEPHAPVDKDLYELPPEETEDIAQAPTSLSESLEALEADHDFLTEGDVFGEDLLEAYISWKRDKEITPTRLRPTPGEFELYYDC</sequence>
<dbReference type="GO" id="GO:0004356">
    <property type="term" value="F:glutamine synthetase activity"/>
    <property type="evidence" value="ECO:0007669"/>
    <property type="project" value="UniProtKB-EC"/>
</dbReference>
<dbReference type="GO" id="GO:0019740">
    <property type="term" value="P:nitrogen utilization"/>
    <property type="evidence" value="ECO:0007669"/>
    <property type="project" value="TreeGrafter"/>
</dbReference>
<evidence type="ECO:0000256" key="6">
    <source>
        <dbReference type="ARBA" id="ARBA00022490"/>
    </source>
</evidence>
<feature type="domain" description="GS catalytic" evidence="19">
    <location>
        <begin position="138"/>
        <end position="508"/>
    </location>
</feature>
<reference evidence="20 21" key="1">
    <citation type="journal article" date="2012" name="J. Bacteriol.">
        <title>Draft Genome Sequence of Turicella otitidis ATCC 51513, Isolated from Middle Ear Fluid from a Child with Otitis Media.</title>
        <authorList>
            <person name="Brinkrolf K."/>
            <person name="Schneider J."/>
            <person name="Knecht M."/>
            <person name="Ruckert C."/>
            <person name="Tauch A."/>
        </authorList>
    </citation>
    <scope>NUCLEOTIDE SEQUENCE [LARGE SCALE GENOMIC DNA]</scope>
    <source>
        <strain evidence="20 21">ATCC 51513</strain>
    </source>
</reference>
<dbReference type="InterPro" id="IPR036651">
    <property type="entry name" value="Gln_synt_N_sf"/>
</dbReference>
<dbReference type="InterPro" id="IPR008147">
    <property type="entry name" value="Gln_synt_N"/>
</dbReference>
<name>I7IWI5_9CORY</name>
<dbReference type="InterPro" id="IPR014746">
    <property type="entry name" value="Gln_synth/guanido_kin_cat_dom"/>
</dbReference>
<dbReference type="InterPro" id="IPR008146">
    <property type="entry name" value="Gln_synth_cat_dom"/>
</dbReference>
<feature type="binding site" evidence="12">
    <location>
        <begin position="260"/>
        <end position="262"/>
    </location>
    <ligand>
        <name>ATP</name>
        <dbReference type="ChEBI" id="CHEBI:30616"/>
    </ligand>
</feature>
<feature type="binding site" evidence="12">
    <location>
        <position position="391"/>
    </location>
    <ligand>
        <name>ATP</name>
        <dbReference type="ChEBI" id="CHEBI:30616"/>
    </ligand>
</feature>
<comment type="similarity">
    <text evidence="2 15 16">Belongs to the glutamine synthetase family.</text>
</comment>
<feature type="binding site" evidence="13">
    <location>
        <position position="396"/>
    </location>
    <ligand>
        <name>Mg(2+)</name>
        <dbReference type="ChEBI" id="CHEBI:18420"/>
        <label>1</label>
    </ligand>
</feature>
<evidence type="ECO:0000256" key="12">
    <source>
        <dbReference type="PIRSR" id="PIRSR604809-2"/>
    </source>
</evidence>
<dbReference type="Pfam" id="PF00120">
    <property type="entry name" value="Gln-synt_C"/>
    <property type="match status" value="1"/>
</dbReference>
<keyword evidence="9 12" id="KW-0067">ATP-binding</keyword>
<evidence type="ECO:0000256" key="2">
    <source>
        <dbReference type="ARBA" id="ARBA00009897"/>
    </source>
</evidence>
<evidence type="ECO:0000256" key="16">
    <source>
        <dbReference type="RuleBase" id="RU000384"/>
    </source>
</evidence>
<evidence type="ECO:0000313" key="20">
    <source>
        <dbReference type="EMBL" id="CCI82973.1"/>
    </source>
</evidence>
<feature type="binding site" evidence="12">
    <location>
        <position position="377"/>
    </location>
    <ligand>
        <name>ATP</name>
        <dbReference type="ChEBI" id="CHEBI:30616"/>
    </ligand>
</feature>
<keyword evidence="7 17" id="KW-0436">Ligase</keyword>
<feature type="binding site" evidence="13">
    <location>
        <position position="165"/>
    </location>
    <ligand>
        <name>Mg(2+)</name>
        <dbReference type="ChEBI" id="CHEBI:18420"/>
        <label>1</label>
    </ligand>
</feature>
<feature type="modified residue" description="O-AMP-tyrosine" evidence="14">
    <location>
        <position position="436"/>
    </location>
</feature>
<feature type="binding site" evidence="13">
    <location>
        <position position="257"/>
    </location>
    <ligand>
        <name>Mg(2+)</name>
        <dbReference type="ChEBI" id="CHEBI:18420"/>
        <label>1</label>
    </ligand>
</feature>
<dbReference type="EC" id="6.3.1.2" evidence="4 17"/>
<evidence type="ECO:0000256" key="3">
    <source>
        <dbReference type="ARBA" id="ARBA00011354"/>
    </source>
</evidence>
<dbReference type="PANTHER" id="PTHR43407">
    <property type="entry name" value="GLUTAMINE SYNTHETASE"/>
    <property type="match status" value="1"/>
</dbReference>
<comment type="caution">
    <text evidence="20">The sequence shown here is derived from an EMBL/GenBank/DDBJ whole genome shotgun (WGS) entry which is preliminary data.</text>
</comment>
<evidence type="ECO:0000256" key="9">
    <source>
        <dbReference type="ARBA" id="ARBA00022840"/>
    </source>
</evidence>
<dbReference type="Proteomes" id="UP000011016">
    <property type="component" value="Unassembled WGS sequence"/>
</dbReference>
<dbReference type="GO" id="GO:0016020">
    <property type="term" value="C:membrane"/>
    <property type="evidence" value="ECO:0007669"/>
    <property type="project" value="TreeGrafter"/>
</dbReference>
<evidence type="ECO:0000259" key="19">
    <source>
        <dbReference type="PROSITE" id="PS51987"/>
    </source>
</evidence>
<comment type="catalytic activity">
    <reaction evidence="10 17">
        <text>L-glutamate + NH4(+) + ATP = L-glutamine + ADP + phosphate + H(+)</text>
        <dbReference type="Rhea" id="RHEA:16169"/>
        <dbReference type="ChEBI" id="CHEBI:15378"/>
        <dbReference type="ChEBI" id="CHEBI:28938"/>
        <dbReference type="ChEBI" id="CHEBI:29985"/>
        <dbReference type="ChEBI" id="CHEBI:30616"/>
        <dbReference type="ChEBI" id="CHEBI:43474"/>
        <dbReference type="ChEBI" id="CHEBI:58359"/>
        <dbReference type="ChEBI" id="CHEBI:456216"/>
        <dbReference type="EC" id="6.3.1.2"/>
    </reaction>
</comment>
<feature type="binding site" evidence="11">
    <location>
        <begin position="301"/>
        <end position="302"/>
    </location>
    <ligand>
        <name>L-glutamate</name>
        <dbReference type="ChEBI" id="CHEBI:29985"/>
    </ligand>
</feature>
<evidence type="ECO:0000256" key="17">
    <source>
        <dbReference type="RuleBase" id="RU004356"/>
    </source>
</evidence>
<keyword evidence="13" id="KW-0460">Magnesium</keyword>
<evidence type="ECO:0000256" key="10">
    <source>
        <dbReference type="ARBA" id="ARBA00049436"/>
    </source>
</evidence>
<evidence type="ECO:0000256" key="4">
    <source>
        <dbReference type="ARBA" id="ARBA00012937"/>
    </source>
</evidence>
<dbReference type="SMART" id="SM01230">
    <property type="entry name" value="Gln-synt_C"/>
    <property type="match status" value="1"/>
</dbReference>
<keyword evidence="6" id="KW-0963">Cytoplasm</keyword>
<evidence type="ECO:0000256" key="15">
    <source>
        <dbReference type="PROSITE-ProRule" id="PRU01330"/>
    </source>
</evidence>
<feature type="binding site" evidence="12">
    <location>
        <begin position="308"/>
        <end position="310"/>
    </location>
    <ligand>
        <name>ATP</name>
        <dbReference type="ChEBI" id="CHEBI:30616"/>
    </ligand>
</feature>
<dbReference type="GO" id="GO:0046872">
    <property type="term" value="F:metal ion binding"/>
    <property type="evidence" value="ECO:0007669"/>
    <property type="project" value="UniProtKB-KW"/>
</dbReference>
<dbReference type="AlphaFoldDB" id="I7IWI5"/>
<dbReference type="InterPro" id="IPR027302">
    <property type="entry name" value="Gln_synth_N_conserv_site"/>
</dbReference>
<feature type="binding site" evidence="13">
    <location>
        <position position="306"/>
    </location>
    <ligand>
        <name>Mg(2+)</name>
        <dbReference type="ChEBI" id="CHEBI:18420"/>
        <label>1</label>
    </ligand>
</feature>
<evidence type="ECO:0000256" key="14">
    <source>
        <dbReference type="PIRSR" id="PIRSR604809-50"/>
    </source>
</evidence>
<keyword evidence="14" id="KW-0597">Phosphoprotein</keyword>
<dbReference type="InterPro" id="IPR004809">
    <property type="entry name" value="Gln_synth_I"/>
</dbReference>
<dbReference type="FunFam" id="3.30.590.10:FF:000001">
    <property type="entry name" value="Glutamine synthetase"/>
    <property type="match status" value="1"/>
</dbReference>
<protein>
    <recommendedName>
        <fullName evidence="5 17">Glutamine synthetase</fullName>
        <ecNumber evidence="4 17">6.3.1.2</ecNumber>
    </recommendedName>
</protein>
<dbReference type="Pfam" id="PF03951">
    <property type="entry name" value="Gln-synt_N"/>
    <property type="match status" value="1"/>
</dbReference>
<evidence type="ECO:0000256" key="11">
    <source>
        <dbReference type="PIRSR" id="PIRSR604809-1"/>
    </source>
</evidence>
<comment type="subunit">
    <text evidence="3">Oligomer of 12 subunits arranged in the form of two hexagons.</text>
</comment>
<evidence type="ECO:0000256" key="5">
    <source>
        <dbReference type="ARBA" id="ARBA00021364"/>
    </source>
</evidence>
<dbReference type="GO" id="GO:0005524">
    <property type="term" value="F:ATP binding"/>
    <property type="evidence" value="ECO:0007669"/>
    <property type="project" value="UniProtKB-KW"/>
</dbReference>
<evidence type="ECO:0000256" key="13">
    <source>
        <dbReference type="PIRSR" id="PIRSR604809-3"/>
    </source>
</evidence>
<dbReference type="GO" id="GO:0005737">
    <property type="term" value="C:cytoplasm"/>
    <property type="evidence" value="ECO:0007669"/>
    <property type="project" value="UniProtKB-SubCell"/>
</dbReference>
<comment type="cofactor">
    <cofactor evidence="13">
        <name>Mg(2+)</name>
        <dbReference type="ChEBI" id="CHEBI:18420"/>
    </cofactor>
    <text evidence="13">Binds 2 Mg(2+) ions per subunit.</text>
</comment>
<dbReference type="GO" id="GO:0006542">
    <property type="term" value="P:glutamine biosynthetic process"/>
    <property type="evidence" value="ECO:0007669"/>
    <property type="project" value="InterPro"/>
</dbReference>
<dbReference type="PROSITE" id="PS51986">
    <property type="entry name" value="GS_BETA_GRASP"/>
    <property type="match status" value="1"/>
</dbReference>
<evidence type="ECO:0000259" key="18">
    <source>
        <dbReference type="PROSITE" id="PS51986"/>
    </source>
</evidence>
<feature type="binding site" evidence="11">
    <location>
        <position position="377"/>
    </location>
    <ligand>
        <name>L-glutamate</name>
        <dbReference type="ChEBI" id="CHEBI:29985"/>
    </ligand>
</feature>
<feature type="domain" description="GS beta-grasp" evidence="18">
    <location>
        <begin position="46"/>
        <end position="130"/>
    </location>
</feature>
<comment type="subcellular location">
    <subcellularLocation>
        <location evidence="1">Cytoplasm</location>
    </subcellularLocation>
</comment>
<dbReference type="PROSITE" id="PS00180">
    <property type="entry name" value="GLNA_1"/>
    <property type="match status" value="1"/>
</dbReference>
<feature type="binding site" evidence="11">
    <location>
        <position position="359"/>
    </location>
    <ligand>
        <name>L-glutamate</name>
        <dbReference type="ChEBI" id="CHEBI:29985"/>
    </ligand>
</feature>
<dbReference type="EMBL" id="CAJZ01000031">
    <property type="protein sequence ID" value="CCI82973.1"/>
    <property type="molecule type" value="Genomic_DNA"/>
</dbReference>
<dbReference type="Gene3D" id="3.10.20.70">
    <property type="entry name" value="Glutamine synthetase, N-terminal domain"/>
    <property type="match status" value="1"/>
</dbReference>
<evidence type="ECO:0000313" key="21">
    <source>
        <dbReference type="Proteomes" id="UP000011016"/>
    </source>
</evidence>
<dbReference type="InterPro" id="IPR027303">
    <property type="entry name" value="Gln_synth_gly_rich_site"/>
</dbReference>
<feature type="binding site" evidence="11">
    <location>
        <position position="398"/>
    </location>
    <ligand>
        <name>L-glutamate</name>
        <dbReference type="ChEBI" id="CHEBI:29985"/>
    </ligand>
</feature>
<dbReference type="SUPFAM" id="SSF55931">
    <property type="entry name" value="Glutamine synthetase/guanido kinase"/>
    <property type="match status" value="1"/>
</dbReference>
<dbReference type="PANTHER" id="PTHR43407:SF1">
    <property type="entry name" value="LENGSIN"/>
    <property type="match status" value="1"/>
</dbReference>
<dbReference type="NCBIfam" id="TIGR00653">
    <property type="entry name" value="GlnA"/>
    <property type="match status" value="1"/>
</dbReference>
<keyword evidence="13" id="KW-0479">Metal-binding</keyword>
<feature type="binding site" evidence="12">
    <location>
        <position position="244"/>
    </location>
    <ligand>
        <name>ATP</name>
        <dbReference type="ChEBI" id="CHEBI:30616"/>
    </ligand>
</feature>